<dbReference type="Proteomes" id="UP001163828">
    <property type="component" value="Unassembled WGS sequence"/>
</dbReference>
<keyword evidence="3" id="KW-1185">Reference proteome</keyword>
<reference evidence="2" key="1">
    <citation type="submission" date="2022-08" db="EMBL/GenBank/DDBJ databases">
        <authorList>
            <consortium name="DOE Joint Genome Institute"/>
            <person name="Min B."/>
            <person name="Riley R."/>
            <person name="Sierra-Patev S."/>
            <person name="Naranjo-Ortiz M."/>
            <person name="Looney B."/>
            <person name="Konkel Z."/>
            <person name="Slot J.C."/>
            <person name="Sakamoto Y."/>
            <person name="Steenwyk J.L."/>
            <person name="Rokas A."/>
            <person name="Carro J."/>
            <person name="Camarero S."/>
            <person name="Ferreira P."/>
            <person name="Molpeceres G."/>
            <person name="Ruiz-Duenas F.J."/>
            <person name="Serrano A."/>
            <person name="Henrissat B."/>
            <person name="Drula E."/>
            <person name="Hughes K.W."/>
            <person name="Mata J.L."/>
            <person name="Ishikawa N.K."/>
            <person name="Vargas-Isla R."/>
            <person name="Ushijima S."/>
            <person name="Smith C.A."/>
            <person name="Ahrendt S."/>
            <person name="Andreopoulos W."/>
            <person name="He G."/>
            <person name="Labutti K."/>
            <person name="Lipzen A."/>
            <person name="Ng V."/>
            <person name="Sandor L."/>
            <person name="Barry K."/>
            <person name="Martinez A.T."/>
            <person name="Xiao Y."/>
            <person name="Gibbons J.G."/>
            <person name="Terashima K."/>
            <person name="Hibbett D.S."/>
            <person name="Grigoriev I.V."/>
        </authorList>
    </citation>
    <scope>NUCLEOTIDE SEQUENCE</scope>
    <source>
        <strain evidence="2">TFB10827</strain>
    </source>
</reference>
<name>A0ABQ8Q9L8_9AGAR</name>
<gene>
    <name evidence="2" type="ORF">F5050DRAFT_1574196</name>
</gene>
<proteinExistence type="predicted"/>
<dbReference type="EMBL" id="MU790667">
    <property type="protein sequence ID" value="KAJ3995154.1"/>
    <property type="molecule type" value="Genomic_DNA"/>
</dbReference>
<accession>A0ABQ8Q9L8</accession>
<evidence type="ECO:0000259" key="1">
    <source>
        <dbReference type="Pfam" id="PF20151"/>
    </source>
</evidence>
<feature type="non-terminal residue" evidence="2">
    <location>
        <position position="1"/>
    </location>
</feature>
<evidence type="ECO:0000313" key="2">
    <source>
        <dbReference type="EMBL" id="KAJ3995154.1"/>
    </source>
</evidence>
<evidence type="ECO:0000313" key="3">
    <source>
        <dbReference type="Proteomes" id="UP001163828"/>
    </source>
</evidence>
<feature type="domain" description="DUF6533" evidence="1">
    <location>
        <begin position="1"/>
        <end position="45"/>
    </location>
</feature>
<organism evidence="2 3">
    <name type="scientific">Lentinula boryana</name>
    <dbReference type="NCBI Taxonomy" id="40481"/>
    <lineage>
        <taxon>Eukaryota</taxon>
        <taxon>Fungi</taxon>
        <taxon>Dikarya</taxon>
        <taxon>Basidiomycota</taxon>
        <taxon>Agaricomycotina</taxon>
        <taxon>Agaricomycetes</taxon>
        <taxon>Agaricomycetidae</taxon>
        <taxon>Agaricales</taxon>
        <taxon>Marasmiineae</taxon>
        <taxon>Omphalotaceae</taxon>
        <taxon>Lentinula</taxon>
    </lineage>
</organism>
<protein>
    <recommendedName>
        <fullName evidence="1">DUF6533 domain-containing protein</fullName>
    </recommendedName>
</protein>
<sequence>TVSSTVLLLYDWILLLPEEIEFIWSAKLLRPFNALFNIQRYMPFIDTVALLYIVSFAKPIDVEKCRVLYNISGWMYITGIALTEGEHKFVAKFYLVHVICCSSIGCHL</sequence>
<comment type="caution">
    <text evidence="2">The sequence shown here is derived from an EMBL/GenBank/DDBJ whole genome shotgun (WGS) entry which is preliminary data.</text>
</comment>
<dbReference type="Pfam" id="PF20151">
    <property type="entry name" value="DUF6533"/>
    <property type="match status" value="1"/>
</dbReference>
<dbReference type="InterPro" id="IPR045340">
    <property type="entry name" value="DUF6533"/>
</dbReference>